<dbReference type="EC" id="6.3.2.5" evidence="1"/>
<dbReference type="AlphaFoldDB" id="A3ING6"/>
<proteinExistence type="predicted"/>
<organism evidence="1 2">
    <name type="scientific">Crocosphaera chwakensis CCY0110</name>
    <dbReference type="NCBI Taxonomy" id="391612"/>
    <lineage>
        <taxon>Bacteria</taxon>
        <taxon>Bacillati</taxon>
        <taxon>Cyanobacteriota</taxon>
        <taxon>Cyanophyceae</taxon>
        <taxon>Oscillatoriophycideae</taxon>
        <taxon>Chroococcales</taxon>
        <taxon>Aphanothecaceae</taxon>
        <taxon>Crocosphaera</taxon>
        <taxon>Crocosphaera chwakensis</taxon>
    </lineage>
</organism>
<name>A3ING6_9CHRO</name>
<dbReference type="OrthoDB" id="467124at2"/>
<dbReference type="GO" id="GO:0004632">
    <property type="term" value="F:phosphopantothenate--cysteine ligase activity"/>
    <property type="evidence" value="ECO:0007669"/>
    <property type="project" value="UniProtKB-EC"/>
</dbReference>
<keyword evidence="1" id="KW-0436">Ligase</keyword>
<evidence type="ECO:0000313" key="2">
    <source>
        <dbReference type="Proteomes" id="UP000003781"/>
    </source>
</evidence>
<protein>
    <submittedName>
        <fullName evidence="1">Bifunctional phosphopantothenoylcysteine decarboxylase/phosphopantothenate synthase</fullName>
        <ecNumber evidence="1">6.3.2.5</ecNumber>
    </submittedName>
</protein>
<keyword evidence="2" id="KW-1185">Reference proteome</keyword>
<sequence length="64" mass="6997">MSKRRNSEVLSSLAAQVLSGMIANPHIYSMVSDEGASGEQEKILRHTALEIAEALIIDAENRDE</sequence>
<gene>
    <name evidence="1" type="ORF">CY0110_29354</name>
</gene>
<comment type="caution">
    <text evidence="1">The sequence shown here is derived from an EMBL/GenBank/DDBJ whole genome shotgun (WGS) entry which is preliminary data.</text>
</comment>
<accession>A3ING6</accession>
<evidence type="ECO:0000313" key="1">
    <source>
        <dbReference type="EMBL" id="EAZ91864.1"/>
    </source>
</evidence>
<reference evidence="1 2" key="1">
    <citation type="submission" date="2007-03" db="EMBL/GenBank/DDBJ databases">
        <authorList>
            <person name="Stal L."/>
            <person name="Ferriera S."/>
            <person name="Johnson J."/>
            <person name="Kravitz S."/>
            <person name="Beeson K."/>
            <person name="Sutton G."/>
            <person name="Rogers Y.-H."/>
            <person name="Friedman R."/>
            <person name="Frazier M."/>
            <person name="Venter J.C."/>
        </authorList>
    </citation>
    <scope>NUCLEOTIDE SEQUENCE [LARGE SCALE GENOMIC DNA]</scope>
    <source>
        <strain evidence="1 2">CCY0110</strain>
    </source>
</reference>
<dbReference type="eggNOG" id="ENOG5032DYX">
    <property type="taxonomic scope" value="Bacteria"/>
</dbReference>
<dbReference type="EMBL" id="AAXW01000010">
    <property type="protein sequence ID" value="EAZ91864.1"/>
    <property type="molecule type" value="Genomic_DNA"/>
</dbReference>
<dbReference type="RefSeq" id="WP_008274934.1">
    <property type="nucleotide sequence ID" value="NZ_AAXW01000010.1"/>
</dbReference>
<dbReference type="Proteomes" id="UP000003781">
    <property type="component" value="Unassembled WGS sequence"/>
</dbReference>